<evidence type="ECO:0000256" key="1">
    <source>
        <dbReference type="ARBA" id="ARBA00004141"/>
    </source>
</evidence>
<feature type="domain" description="Yip1" evidence="6">
    <location>
        <begin position="14"/>
        <end position="182"/>
    </location>
</feature>
<dbReference type="EMBL" id="BROH01000003">
    <property type="protein sequence ID" value="GKY87644.1"/>
    <property type="molecule type" value="Genomic_DNA"/>
</dbReference>
<gene>
    <name evidence="7" type="ORF">STA1M1_15130</name>
</gene>
<keyword evidence="2 5" id="KW-0812">Transmembrane</keyword>
<dbReference type="Pfam" id="PF04893">
    <property type="entry name" value="Yip1"/>
    <property type="match status" value="1"/>
</dbReference>
<feature type="transmembrane region" description="Helical" evidence="5">
    <location>
        <begin position="106"/>
        <end position="130"/>
    </location>
</feature>
<feature type="transmembrane region" description="Helical" evidence="5">
    <location>
        <begin position="34"/>
        <end position="60"/>
    </location>
</feature>
<evidence type="ECO:0000256" key="4">
    <source>
        <dbReference type="ARBA" id="ARBA00023136"/>
    </source>
</evidence>
<comment type="caution">
    <text evidence="7">The sequence shown here is derived from an EMBL/GenBank/DDBJ whole genome shotgun (WGS) entry which is preliminary data.</text>
</comment>
<evidence type="ECO:0000256" key="2">
    <source>
        <dbReference type="ARBA" id="ARBA00022692"/>
    </source>
</evidence>
<proteinExistence type="predicted"/>
<evidence type="ECO:0000313" key="7">
    <source>
        <dbReference type="EMBL" id="GKY87644.1"/>
    </source>
</evidence>
<evidence type="ECO:0000256" key="5">
    <source>
        <dbReference type="SAM" id="Phobius"/>
    </source>
</evidence>
<evidence type="ECO:0000256" key="3">
    <source>
        <dbReference type="ARBA" id="ARBA00022989"/>
    </source>
</evidence>
<accession>A0ABQ5LRL8</accession>
<reference evidence="7" key="1">
    <citation type="journal article" date="2023" name="Int. J. Syst. Evol. Microbiol.">
        <title>Sinisalibacter aestuarii sp. nov., isolated from estuarine sediment of the Arakawa River.</title>
        <authorList>
            <person name="Arafat S.T."/>
            <person name="Hirano S."/>
            <person name="Sato A."/>
            <person name="Takeuchi K."/>
            <person name="Yasuda T."/>
            <person name="Terahara T."/>
            <person name="Hamada M."/>
            <person name="Kobayashi T."/>
        </authorList>
    </citation>
    <scope>NUCLEOTIDE SEQUENCE</scope>
    <source>
        <strain evidence="7">B-399</strain>
    </source>
</reference>
<name>A0ABQ5LRL8_9RHOB</name>
<protein>
    <submittedName>
        <fullName evidence="7">YIP1 family protein</fullName>
    </submittedName>
</protein>
<evidence type="ECO:0000259" key="6">
    <source>
        <dbReference type="Pfam" id="PF04893"/>
    </source>
</evidence>
<dbReference type="RefSeq" id="WP_281841626.1">
    <property type="nucleotide sequence ID" value="NZ_BROH01000003.1"/>
</dbReference>
<feature type="transmembrane region" description="Helical" evidence="5">
    <location>
        <begin position="72"/>
        <end position="94"/>
    </location>
</feature>
<feature type="transmembrane region" description="Helical" evidence="5">
    <location>
        <begin position="167"/>
        <end position="192"/>
    </location>
</feature>
<keyword evidence="3 5" id="KW-1133">Transmembrane helix</keyword>
<evidence type="ECO:0000313" key="8">
    <source>
        <dbReference type="Proteomes" id="UP001144205"/>
    </source>
</evidence>
<dbReference type="InterPro" id="IPR006977">
    <property type="entry name" value="Yip1_dom"/>
</dbReference>
<keyword evidence="4 5" id="KW-0472">Membrane</keyword>
<feature type="transmembrane region" description="Helical" evidence="5">
    <location>
        <begin position="136"/>
        <end position="155"/>
    </location>
</feature>
<dbReference type="Proteomes" id="UP001144205">
    <property type="component" value="Unassembled WGS sequence"/>
</dbReference>
<keyword evidence="8" id="KW-1185">Reference proteome</keyword>
<sequence length="202" mass="21616">MKFEWGYLFGMVLQTVPEPRKIAREVQNLGAPRAVLWQALLLLLVATTFLGVISSILFPVDPDAFGALLSDPIMTGIAQGSVTVLTVFGIYWIGRALGGTGSFDQALLTVIWLQFVLLIVELGVLFLGVFAPGLALLLWVMGMVLTFWILSHFIAEMHGFRSAGAVFAGIFMVMIALAVVMSVVFALIGLGVPVGAAEMGVS</sequence>
<comment type="subcellular location">
    <subcellularLocation>
        <location evidence="1">Membrane</location>
        <topology evidence="1">Multi-pass membrane protein</topology>
    </subcellularLocation>
</comment>
<organism evidence="7 8">
    <name type="scientific">Sinisalibacter aestuarii</name>
    <dbReference type="NCBI Taxonomy" id="2949426"/>
    <lineage>
        <taxon>Bacteria</taxon>
        <taxon>Pseudomonadati</taxon>
        <taxon>Pseudomonadota</taxon>
        <taxon>Alphaproteobacteria</taxon>
        <taxon>Rhodobacterales</taxon>
        <taxon>Roseobacteraceae</taxon>
        <taxon>Sinisalibacter</taxon>
    </lineage>
</organism>